<reference evidence="1 2" key="1">
    <citation type="journal article" date="2022" name="G3 (Bethesda)">
        <title>Enemy or ally: a genomic approach to elucidate the lifestyle of Phyllosticta citrichinaensis.</title>
        <authorList>
            <person name="Buijs V.A."/>
            <person name="Groenewald J.Z."/>
            <person name="Haridas S."/>
            <person name="LaButti K.M."/>
            <person name="Lipzen A."/>
            <person name="Martin F.M."/>
            <person name="Barry K."/>
            <person name="Grigoriev I.V."/>
            <person name="Crous P.W."/>
            <person name="Seidl M.F."/>
        </authorList>
    </citation>
    <scope>NUCLEOTIDE SEQUENCE [LARGE SCALE GENOMIC DNA]</scope>
    <source>
        <strain evidence="1 2">CBS 129764</strain>
    </source>
</reference>
<comment type="caution">
    <text evidence="1">The sequence shown here is derived from an EMBL/GenBank/DDBJ whole genome shotgun (WGS) entry which is preliminary data.</text>
</comment>
<proteinExistence type="predicted"/>
<evidence type="ECO:0000313" key="1">
    <source>
        <dbReference type="EMBL" id="KAK8177436.1"/>
    </source>
</evidence>
<protein>
    <recommendedName>
        <fullName evidence="3">F-box domain-containing protein</fullName>
    </recommendedName>
</protein>
<evidence type="ECO:0008006" key="3">
    <source>
        <dbReference type="Google" id="ProtNLM"/>
    </source>
</evidence>
<dbReference type="Proteomes" id="UP001456524">
    <property type="component" value="Unassembled WGS sequence"/>
</dbReference>
<keyword evidence="2" id="KW-1185">Reference proteome</keyword>
<accession>A0ABR1Y731</accession>
<evidence type="ECO:0000313" key="2">
    <source>
        <dbReference type="Proteomes" id="UP001456524"/>
    </source>
</evidence>
<sequence>MEKLPVELVENIVHYLGVSSPIHRDLLEDSPLANLASTCKGMKKVCERMRFRGIIVDWKDLPDFLGKFQRLFSSDGDSSKTIKDVPEGLQWTRSFAFVARSETRAVPFPVTKDSIERAALFLSRVLSKPTELRKLSVTLPDAATKFSFKDAVDAAGGVPDLPLVTELVIDQSSDFLLERCPNVTSVTILGSRATATATGILAEIISRIAKMEKVEKLEVHYKFCTQLLEIPYMPHIKHFQVVGAMPGRDWRGLDRAAAAICERMPQLHSLALVVSGLEHAPSMALRKFQTERVAENQTRTFLQEIPHLQQFSLACITYAEEYLHYPELLSCWEGRRDGNSKIRYYKEGFSLNRRDEIEIGLVSYKLWRPSYEGPP</sequence>
<gene>
    <name evidence="1" type="ORF">IWX90DRAFT_421008</name>
</gene>
<organism evidence="1 2">
    <name type="scientific">Phyllosticta citrichinensis</name>
    <dbReference type="NCBI Taxonomy" id="1130410"/>
    <lineage>
        <taxon>Eukaryota</taxon>
        <taxon>Fungi</taxon>
        <taxon>Dikarya</taxon>
        <taxon>Ascomycota</taxon>
        <taxon>Pezizomycotina</taxon>
        <taxon>Dothideomycetes</taxon>
        <taxon>Dothideomycetes incertae sedis</taxon>
        <taxon>Botryosphaeriales</taxon>
        <taxon>Phyllostictaceae</taxon>
        <taxon>Phyllosticta</taxon>
    </lineage>
</organism>
<dbReference type="EMBL" id="JBBWUH010000001">
    <property type="protein sequence ID" value="KAK8177436.1"/>
    <property type="molecule type" value="Genomic_DNA"/>
</dbReference>
<name>A0ABR1Y731_9PEZI</name>